<dbReference type="EMBL" id="UZAH01000566">
    <property type="protein sequence ID" value="VDO19084.1"/>
    <property type="molecule type" value="Genomic_DNA"/>
</dbReference>
<evidence type="ECO:0000313" key="1">
    <source>
        <dbReference type="EMBL" id="VDO19084.1"/>
    </source>
</evidence>
<keyword evidence="2" id="KW-1185">Reference proteome</keyword>
<organism evidence="2 3">
    <name type="scientific">Heligmosomoides polygyrus</name>
    <name type="common">Parasitic roundworm</name>
    <dbReference type="NCBI Taxonomy" id="6339"/>
    <lineage>
        <taxon>Eukaryota</taxon>
        <taxon>Metazoa</taxon>
        <taxon>Ecdysozoa</taxon>
        <taxon>Nematoda</taxon>
        <taxon>Chromadorea</taxon>
        <taxon>Rhabditida</taxon>
        <taxon>Rhabditina</taxon>
        <taxon>Rhabditomorpha</taxon>
        <taxon>Strongyloidea</taxon>
        <taxon>Heligmosomidae</taxon>
        <taxon>Heligmosomoides</taxon>
    </lineage>
</organism>
<dbReference type="AlphaFoldDB" id="A0A183F3F9"/>
<dbReference type="OrthoDB" id="5842862at2759"/>
<dbReference type="WBParaSite" id="HPBE_0000070101-mRNA-1">
    <property type="protein sequence ID" value="HPBE_0000070101-mRNA-1"/>
    <property type="gene ID" value="HPBE_0000070101"/>
</dbReference>
<proteinExistence type="predicted"/>
<evidence type="ECO:0000313" key="3">
    <source>
        <dbReference type="WBParaSite" id="HPBE_0000070101-mRNA-1"/>
    </source>
</evidence>
<reference evidence="3" key="2">
    <citation type="submission" date="2019-09" db="UniProtKB">
        <authorList>
            <consortium name="WormBaseParasite"/>
        </authorList>
    </citation>
    <scope>IDENTIFICATION</scope>
</reference>
<dbReference type="Proteomes" id="UP000050761">
    <property type="component" value="Unassembled WGS sequence"/>
</dbReference>
<reference evidence="1 2" key="1">
    <citation type="submission" date="2018-11" db="EMBL/GenBank/DDBJ databases">
        <authorList>
            <consortium name="Pathogen Informatics"/>
        </authorList>
    </citation>
    <scope>NUCLEOTIDE SEQUENCE [LARGE SCALE GENOMIC DNA]</scope>
</reference>
<name>A0A183F3F9_HELPZ</name>
<evidence type="ECO:0000313" key="2">
    <source>
        <dbReference type="Proteomes" id="UP000050761"/>
    </source>
</evidence>
<protein>
    <submittedName>
        <fullName evidence="3">Condensin complex subunit 2</fullName>
    </submittedName>
</protein>
<accession>A0A3P7U3Y9</accession>
<sequence>MSAGERAAKVDAEFEEAYALGPKKEDGYVISIMDFTCRLQHYNLNTAKMKRVMKSILSNPLLAYDKVLYARRALLARHKLDESHSSQVIGPEVYFKKLDRTLDPSLGKVAEKILEEHNPMDITAIDPIDVLEAVNYRNLDDVVDEGPSNQQFDSTNAGVEESMRQFAAEVRQADFKVQGLHTFSSVMQCLPRRMGSMGKHVNIANALAVTLYMCNENSLTLVQERVESADRNAAVNDGEPWMGNFIICNADDASSVTGQPNAADVFGGGADS</sequence>
<accession>A0A183F3F9</accession>
<gene>
    <name evidence="1" type="ORF">HPBE_LOCUS702</name>
</gene>